<reference evidence="1" key="1">
    <citation type="submission" date="2017-06" db="EMBL/GenBank/DDBJ databases">
        <title>Complete genome sequence of a Frog virus 3-like ranavirus from Oophaga pumilio frogs imported to the Netherlands.</title>
        <authorList>
            <person name="Saucedo B."/>
            <person name="Hughes J."/>
            <person name="Suarez N."/>
            <person name="Haenen O."/>
            <person name="Kik M.J.L."/>
            <person name="van Beurden S.J."/>
        </authorList>
    </citation>
    <scope>NUCLEOTIDE SEQUENCE [LARGE SCALE GENOMIC DNA]</scope>
    <source>
        <strain evidence="1">Op/2015/Netherlands/UU3150324001</strain>
    </source>
</reference>
<organismHost>
    <name type="scientific">Lithobates pipiens</name>
    <name type="common">Northern leopard frog</name>
    <name type="synonym">Rana pipiens</name>
    <dbReference type="NCBI Taxonomy" id="8404"/>
</organismHost>
<evidence type="ECO:0000313" key="1">
    <source>
        <dbReference type="EMBL" id="ASH99289.1"/>
    </source>
</evidence>
<gene>
    <name evidence="1" type="primary">orf16R</name>
</gene>
<organismHost>
    <name type="scientific">Dryophytes versicolor</name>
    <name type="common">chameleon treefrog</name>
    <dbReference type="NCBI Taxonomy" id="30343"/>
</organismHost>
<proteinExistence type="predicted"/>
<organismHost>
    <name type="scientific">Lithobates sylvaticus</name>
    <name type="common">Wood frog</name>
    <name type="synonym">Rana sylvatica</name>
    <dbReference type="NCBI Taxonomy" id="45438"/>
</organismHost>
<dbReference type="EMBL" id="MF360246">
    <property type="protein sequence ID" value="ASH99289.1"/>
    <property type="molecule type" value="Genomic_DNA"/>
</dbReference>
<protein>
    <submittedName>
        <fullName evidence="1">Putative integrase-like protein</fullName>
    </submittedName>
</protein>
<organismHost>
    <name type="scientific">Notophthalmus viridescens</name>
    <name type="common">Eastern newt</name>
    <name type="synonym">Triturus viridescens</name>
    <dbReference type="NCBI Taxonomy" id="8316"/>
</organismHost>
<accession>A0A220IH24</accession>
<organismHost>
    <name type="scientific">Oophaga pumilio</name>
    <name type="common">strawberry poison frog</name>
    <dbReference type="NCBI Taxonomy" id="51950"/>
</organismHost>
<name>A0A220IH24_FRG3V</name>
<sequence length="17" mass="1920">MLLHLILILKVSCPNVI</sequence>
<dbReference type="Proteomes" id="UP000319005">
    <property type="component" value="Segment"/>
</dbReference>
<organism evidence="1">
    <name type="scientific">Frog virus 3</name>
    <name type="common">FV-3</name>
    <dbReference type="NCBI Taxonomy" id="10493"/>
    <lineage>
        <taxon>Viruses</taxon>
        <taxon>Varidnaviria</taxon>
        <taxon>Bamfordvirae</taxon>
        <taxon>Nucleocytoviricota</taxon>
        <taxon>Megaviricetes</taxon>
        <taxon>Pimascovirales</taxon>
        <taxon>Pimascovirales incertae sedis</taxon>
        <taxon>Iridoviridae</taxon>
        <taxon>Alphairidovirinae</taxon>
        <taxon>Ranavirus</taxon>
        <taxon>Ranavirus rana1</taxon>
    </lineage>
</organism>